<dbReference type="GO" id="GO:0031175">
    <property type="term" value="P:neuron projection development"/>
    <property type="evidence" value="ECO:0007669"/>
    <property type="project" value="TreeGrafter"/>
</dbReference>
<feature type="domain" description="Cadherin" evidence="12">
    <location>
        <begin position="588"/>
        <end position="689"/>
    </location>
</feature>
<feature type="compositionally biased region" description="Pro residues" evidence="9">
    <location>
        <begin position="1821"/>
        <end position="1833"/>
    </location>
</feature>
<evidence type="ECO:0000256" key="4">
    <source>
        <dbReference type="ARBA" id="ARBA00022737"/>
    </source>
</evidence>
<dbReference type="GO" id="GO:0008104">
    <property type="term" value="P:intracellular protein localization"/>
    <property type="evidence" value="ECO:0007669"/>
    <property type="project" value="UniProtKB-ARBA"/>
</dbReference>
<dbReference type="FunFam" id="2.60.40.60:FF:000033">
    <property type="entry name" value="FAT atypical cadherin 1"/>
    <property type="match status" value="1"/>
</dbReference>
<reference evidence="13" key="1">
    <citation type="submission" date="2020-11" db="EMBL/GenBank/DDBJ databases">
        <authorList>
            <person name="Whiteford S."/>
        </authorList>
    </citation>
    <scope>NUCLEOTIDE SEQUENCE</scope>
</reference>
<dbReference type="InterPro" id="IPR039808">
    <property type="entry name" value="Cadherin"/>
</dbReference>
<evidence type="ECO:0000313" key="14">
    <source>
        <dbReference type="Proteomes" id="UP000653454"/>
    </source>
</evidence>
<evidence type="ECO:0000313" key="13">
    <source>
        <dbReference type="EMBL" id="CAG9120545.1"/>
    </source>
</evidence>
<dbReference type="Proteomes" id="UP000653454">
    <property type="component" value="Unassembled WGS sequence"/>
</dbReference>
<organism evidence="13 14">
    <name type="scientific">Plutella xylostella</name>
    <name type="common">Diamondback moth</name>
    <name type="synonym">Plutella maculipennis</name>
    <dbReference type="NCBI Taxonomy" id="51655"/>
    <lineage>
        <taxon>Eukaryota</taxon>
        <taxon>Metazoa</taxon>
        <taxon>Ecdysozoa</taxon>
        <taxon>Arthropoda</taxon>
        <taxon>Hexapoda</taxon>
        <taxon>Insecta</taxon>
        <taxon>Pterygota</taxon>
        <taxon>Neoptera</taxon>
        <taxon>Endopterygota</taxon>
        <taxon>Lepidoptera</taxon>
        <taxon>Glossata</taxon>
        <taxon>Ditrysia</taxon>
        <taxon>Yponomeutoidea</taxon>
        <taxon>Plutellidae</taxon>
        <taxon>Plutella</taxon>
    </lineage>
</organism>
<dbReference type="GO" id="GO:0008013">
    <property type="term" value="F:beta-catenin binding"/>
    <property type="evidence" value="ECO:0007669"/>
    <property type="project" value="TreeGrafter"/>
</dbReference>
<gene>
    <name evidence="13" type="ORF">PLXY2_LOCUS7184</name>
</gene>
<keyword evidence="3 11" id="KW-0732">Signal</keyword>
<keyword evidence="14" id="KW-1185">Reference proteome</keyword>
<evidence type="ECO:0000256" key="6">
    <source>
        <dbReference type="ARBA" id="ARBA00022989"/>
    </source>
</evidence>
<dbReference type="GO" id="GO:0016342">
    <property type="term" value="C:catenin complex"/>
    <property type="evidence" value="ECO:0007669"/>
    <property type="project" value="TreeGrafter"/>
</dbReference>
<keyword evidence="5 8" id="KW-0106">Calcium</keyword>
<dbReference type="PRINTS" id="PR00205">
    <property type="entry name" value="CADHERIN"/>
</dbReference>
<sequence>MELRWAAAACVLCVLLAITAGETNLPPEFRKDMNNLAVSELTPPGTVVYRLQGSDPEGGPIKYGLVGTDKFSVDPETGDVTLVKPLDKESEETIKFLVSIEDAVPGSSNNLVQVPAAVIVLDENDNAPAFLNGPYEVDVPEDEAVGRTILHDILVEDKDSVGDNLEVTCVANQQWSSACDMFELVALQSSSHRYSGALVLRRPLDYEQQQYYQFQLTASDGSLNSSVHVEVKVVDVQNRPPVFSGSLNAALAEDAAVGTLALTVRARDGDRAVPRNVVVELVNNPLDFFLLNQETGELKTAKPLDREALPDPSSPLNLTVRATEVVNGQPYISNQTSSLATVTITIKDVNDEPPRFSQKEYHVSVPESLPPHTPLPRLDMLVTDTDVGLNSVFFVRVAGSEHRFVAEPGRGAGGAAGSARAQLRLNSSLDYEDPNQRKFILEVIAEELHTSPALHSSASVIVTVTDVNDNAPQFADDDFTVVVSETAPPGVIANITATDRDSGRFGTSGLVYQLWGAGSELFTVEPRTGAVSVAPCARPGHAPCLDHEAQKDYFLHYKATDDDGAGQSTVISLHVRVTDGNDNPPVFATPVYRASIDEDAVKFEPELQVQARDVDETSEIRYSIVSPEDSPFWVDLLTGRLGVRPDQRVAVEGDHNKIVLTVMASDGVFNATCEVEISVRDVNNHAPAFDAANYTALVSEDTPIGTSIASVSAHDLDSGVNSELVLALRRGAHHAFSLDDDGTVRVADRLDYDVRDTYHVIIEAADKGMPSLTGTTELTINVINVNDKKPSFTPPIQRAEVSADAEVGTFVHNLVAVDPDTTSIEDLKYELATDRQIIAVDNNGKEVSDEGIFGGWFSVSPNGSVWVSRAPDRARAAVVTLPVAVTDTAAPSVQRADGELIITIVDVNRHAPQFSHEVYHETVVEEQPAGTALNTYSPRDLDTGIAAVVIDPPSPYFVIDNVTGLVKTAQRIDYEKLQHINFTLIAYDTGVPQRSSSAEVLVSVVNANDEDPVFTAASYEGVVRENSAVGTPVLIVMAKDADLGEYGEVSYHLSGNQSSLFSIDGSGAITVAAPIDRELTSDIYLRVVAEDQAPKDIRRSSTAPIHIKVLDENDNAPAFTQQVYRATIAENLRVSPPAAILQLLAEDKDEGAAGTVSYRIEDQSEPGVFTVDESTGILYPAKPVTGDRSYEVTVSAYDGAHSVAAAVHVSVTRVNKHSPVILQPPPMLEVKPEQAQPDSLLTTVQATDADGGDNGRVSYFLRLDDRNVAETPEFTLDQLTGELRARVALDREHGPYQLVLVASDHGSPAQFETLRVVSLSVAGGDEHAPAFPQTSYELLVPENLPLGVIVGSLKATDKDAGAHGTVYYHILEGNHDGAFTLDRTQGLLRTNATFDREQQSEYTLTVYASNNPILERAAAILNSIDKHENGSELAGAASVATVRVRVMDENDNAPRFLNKVYYAGVKHTAKINEAITSVIAIDEDFAENGTLMYLVAASNLYKFGESTPAGSIVPSPFNITQEGVLMTATYMAEYRGDRFVLDVLAQEVAPPHRRAVAQVYVWVLDSSSLIRMVVSRSCVSVGAPALGAGGAGGGGGGGAGRGDVTAGRGRPNALLVPVHAKHYVHSDTLYQDWCEVHLQAVDPGSLQVLPAPAVLRRIDAQYDALRDLYQEYGVETLIANSDDSKGPASFDPALAALIALLLVLFTGVVTFVVVCACLKHWVISPPSLQSSKGDSLARRRILEELATTENPLWLESKLRPYEEQELSMNVFADQLADQLADTLPDATVDNTYATIQTRRLGDYATLGEDSPTGFQGSTFKPPTPTTPEPPPRPSAMHSPWSVTASCP</sequence>
<feature type="signal peptide" evidence="11">
    <location>
        <begin position="1"/>
        <end position="21"/>
    </location>
</feature>
<dbReference type="Gene3D" id="2.60.40.60">
    <property type="entry name" value="Cadherins"/>
    <property type="match status" value="14"/>
</dbReference>
<dbReference type="SMART" id="SM00112">
    <property type="entry name" value="CA"/>
    <property type="match status" value="14"/>
</dbReference>
<dbReference type="PROSITE" id="PS50268">
    <property type="entry name" value="CADHERIN_2"/>
    <property type="match status" value="14"/>
</dbReference>
<feature type="domain" description="Cadherin" evidence="12">
    <location>
        <begin position="475"/>
        <end position="587"/>
    </location>
</feature>
<feature type="domain" description="Cadherin" evidence="12">
    <location>
        <begin position="1015"/>
        <end position="1119"/>
    </location>
</feature>
<feature type="domain" description="Cadherin" evidence="12">
    <location>
        <begin position="30"/>
        <end position="130"/>
    </location>
</feature>
<evidence type="ECO:0000256" key="11">
    <source>
        <dbReference type="SAM" id="SignalP"/>
    </source>
</evidence>
<feature type="domain" description="Cadherin" evidence="12">
    <location>
        <begin position="1332"/>
        <end position="1456"/>
    </location>
</feature>
<dbReference type="FunFam" id="2.60.40.60:FF:000168">
    <property type="entry name" value="Cadherin-related family member 2"/>
    <property type="match status" value="1"/>
</dbReference>
<dbReference type="GO" id="GO:0007163">
    <property type="term" value="P:establishment or maintenance of cell polarity"/>
    <property type="evidence" value="ECO:0007669"/>
    <property type="project" value="UniProtKB-ARBA"/>
</dbReference>
<feature type="domain" description="Cadherin" evidence="12">
    <location>
        <begin position="690"/>
        <end position="792"/>
    </location>
</feature>
<evidence type="ECO:0000256" key="10">
    <source>
        <dbReference type="SAM" id="Phobius"/>
    </source>
</evidence>
<keyword evidence="6 10" id="KW-1133">Transmembrane helix</keyword>
<dbReference type="SUPFAM" id="SSF49313">
    <property type="entry name" value="Cadherin-like"/>
    <property type="match status" value="14"/>
</dbReference>
<feature type="chain" id="PRO_5035786071" evidence="11">
    <location>
        <begin position="22"/>
        <end position="1847"/>
    </location>
</feature>
<dbReference type="GO" id="GO:0045296">
    <property type="term" value="F:cadherin binding"/>
    <property type="evidence" value="ECO:0007669"/>
    <property type="project" value="TreeGrafter"/>
</dbReference>
<comment type="caution">
    <text evidence="13">The sequence shown here is derived from an EMBL/GenBank/DDBJ whole genome shotgun (WGS) entry which is preliminary data.</text>
</comment>
<evidence type="ECO:0000256" key="7">
    <source>
        <dbReference type="ARBA" id="ARBA00023136"/>
    </source>
</evidence>
<dbReference type="FunFam" id="2.60.40.60:FF:000266">
    <property type="entry name" value="Cadherin 23"/>
    <property type="match status" value="1"/>
</dbReference>
<dbReference type="PANTHER" id="PTHR24027:SF438">
    <property type="entry name" value="CADHERIN 23"/>
    <property type="match status" value="1"/>
</dbReference>
<dbReference type="GO" id="GO:0007156">
    <property type="term" value="P:homophilic cell adhesion via plasma membrane adhesion molecules"/>
    <property type="evidence" value="ECO:0007669"/>
    <property type="project" value="InterPro"/>
</dbReference>
<name>A0A8S4EYV3_PLUXY</name>
<dbReference type="EMBL" id="CAJHNJ030000024">
    <property type="protein sequence ID" value="CAG9120545.1"/>
    <property type="molecule type" value="Genomic_DNA"/>
</dbReference>
<feature type="domain" description="Cadherin" evidence="12">
    <location>
        <begin position="1232"/>
        <end position="1331"/>
    </location>
</feature>
<keyword evidence="4" id="KW-0677">Repeat</keyword>
<dbReference type="FunFam" id="2.60.40.60:FF:000020">
    <property type="entry name" value="Dachsous cadherin-related 1b"/>
    <property type="match status" value="1"/>
</dbReference>
<dbReference type="InterPro" id="IPR020894">
    <property type="entry name" value="Cadherin_CS"/>
</dbReference>
<feature type="domain" description="Cadherin" evidence="12">
    <location>
        <begin position="915"/>
        <end position="1014"/>
    </location>
</feature>
<proteinExistence type="predicted"/>
<feature type="domain" description="Cadherin" evidence="12">
    <location>
        <begin position="793"/>
        <end position="914"/>
    </location>
</feature>
<dbReference type="InterPro" id="IPR015919">
    <property type="entry name" value="Cadherin-like_sf"/>
</dbReference>
<feature type="domain" description="Cadherin" evidence="12">
    <location>
        <begin position="243"/>
        <end position="356"/>
    </location>
</feature>
<evidence type="ECO:0000256" key="3">
    <source>
        <dbReference type="ARBA" id="ARBA00022729"/>
    </source>
</evidence>
<keyword evidence="2 10" id="KW-0812">Transmembrane</keyword>
<dbReference type="Pfam" id="PF00028">
    <property type="entry name" value="Cadherin"/>
    <property type="match status" value="9"/>
</dbReference>
<evidence type="ECO:0000259" key="12">
    <source>
        <dbReference type="PROSITE" id="PS50268"/>
    </source>
</evidence>
<dbReference type="InterPro" id="IPR002126">
    <property type="entry name" value="Cadherin-like_dom"/>
</dbReference>
<dbReference type="PROSITE" id="PS00232">
    <property type="entry name" value="CADHERIN_1"/>
    <property type="match status" value="5"/>
</dbReference>
<dbReference type="GO" id="GO:0005509">
    <property type="term" value="F:calcium ion binding"/>
    <property type="evidence" value="ECO:0007669"/>
    <property type="project" value="UniProtKB-UniRule"/>
</dbReference>
<feature type="domain" description="Cadherin" evidence="12">
    <location>
        <begin position="1120"/>
        <end position="1221"/>
    </location>
</feature>
<dbReference type="PANTHER" id="PTHR24027">
    <property type="entry name" value="CADHERIN-23"/>
    <property type="match status" value="1"/>
</dbReference>
<keyword evidence="7 10" id="KW-0472">Membrane</keyword>
<evidence type="ECO:0000256" key="5">
    <source>
        <dbReference type="ARBA" id="ARBA00022837"/>
    </source>
</evidence>
<feature type="region of interest" description="Disordered" evidence="9">
    <location>
        <begin position="1804"/>
        <end position="1847"/>
    </location>
</feature>
<evidence type="ECO:0000256" key="1">
    <source>
        <dbReference type="ARBA" id="ARBA00004251"/>
    </source>
</evidence>
<dbReference type="GO" id="GO:0001736">
    <property type="term" value="P:establishment of planar polarity"/>
    <property type="evidence" value="ECO:0007669"/>
    <property type="project" value="UniProtKB-ARBA"/>
</dbReference>
<protein>
    <submittedName>
        <fullName evidence="13">(diamondback moth) hypothetical protein</fullName>
    </submittedName>
</protein>
<evidence type="ECO:0000256" key="2">
    <source>
        <dbReference type="ARBA" id="ARBA00022692"/>
    </source>
</evidence>
<comment type="subcellular location">
    <subcellularLocation>
        <location evidence="1">Cell membrane</location>
        <topology evidence="1">Single-pass type I membrane protein</topology>
    </subcellularLocation>
</comment>
<feature type="domain" description="Cadherin" evidence="12">
    <location>
        <begin position="131"/>
        <end position="243"/>
    </location>
</feature>
<feature type="domain" description="Cadherin" evidence="12">
    <location>
        <begin position="1457"/>
        <end position="1586"/>
    </location>
</feature>
<accession>A0A8S4EYV3</accession>
<evidence type="ECO:0000256" key="8">
    <source>
        <dbReference type="PROSITE-ProRule" id="PRU00043"/>
    </source>
</evidence>
<feature type="transmembrane region" description="Helical" evidence="10">
    <location>
        <begin position="1693"/>
        <end position="1718"/>
    </location>
</feature>
<feature type="domain" description="Cadherin" evidence="12">
    <location>
        <begin position="357"/>
        <end position="474"/>
    </location>
</feature>
<evidence type="ECO:0000256" key="9">
    <source>
        <dbReference type="SAM" id="MobiDB-lite"/>
    </source>
</evidence>
<dbReference type="GO" id="GO:0016477">
    <property type="term" value="P:cell migration"/>
    <property type="evidence" value="ECO:0007669"/>
    <property type="project" value="TreeGrafter"/>
</dbReference>
<dbReference type="CDD" id="cd11304">
    <property type="entry name" value="Cadherin_repeat"/>
    <property type="match status" value="13"/>
</dbReference>